<comment type="similarity">
    <text evidence="1 8">Belongs to the PDK/BCKDK protein kinase family.</text>
</comment>
<evidence type="ECO:0000256" key="2">
    <source>
        <dbReference type="ARBA" id="ARBA00022679"/>
    </source>
</evidence>
<dbReference type="InterPro" id="IPR018955">
    <property type="entry name" value="BCDHK/PDK_N"/>
</dbReference>
<dbReference type="PANTHER" id="PTHR11947:SF3">
    <property type="entry name" value="[PYRUVATE DEHYDROGENASE (ACETYL-TRANSFERRING)] KINASE, MITOCHONDRIAL"/>
    <property type="match status" value="1"/>
</dbReference>
<comment type="subcellular location">
    <subcellularLocation>
        <location evidence="8">Mitochondrion matrix</location>
    </subcellularLocation>
</comment>
<dbReference type="InterPro" id="IPR036890">
    <property type="entry name" value="HATPase_C_sf"/>
</dbReference>
<keyword evidence="11" id="KW-1185">Reference proteome</keyword>
<evidence type="ECO:0000256" key="8">
    <source>
        <dbReference type="RuleBase" id="RU366032"/>
    </source>
</evidence>
<protein>
    <recommendedName>
        <fullName evidence="8">Protein-serine/threonine kinase</fullName>
        <ecNumber evidence="8">2.7.11.-</ecNumber>
    </recommendedName>
</protein>
<accession>A0A9P8PPJ3</accession>
<evidence type="ECO:0000259" key="9">
    <source>
        <dbReference type="PROSITE" id="PS50109"/>
    </source>
</evidence>
<keyword evidence="2 8" id="KW-0808">Transferase</keyword>
<dbReference type="Proteomes" id="UP000788993">
    <property type="component" value="Unassembled WGS sequence"/>
</dbReference>
<dbReference type="AlphaFoldDB" id="A0A9P8PPJ3"/>
<evidence type="ECO:0000313" key="11">
    <source>
        <dbReference type="Proteomes" id="UP000788993"/>
    </source>
</evidence>
<proteinExistence type="inferred from homology"/>
<dbReference type="CDD" id="cd16929">
    <property type="entry name" value="HATPase_PDK-like"/>
    <property type="match status" value="1"/>
</dbReference>
<dbReference type="InterPro" id="IPR039028">
    <property type="entry name" value="BCKD/PDK"/>
</dbReference>
<keyword evidence="6 8" id="KW-0496">Mitochondrion</keyword>
<evidence type="ECO:0000313" key="10">
    <source>
        <dbReference type="EMBL" id="KAH3675225.1"/>
    </source>
</evidence>
<dbReference type="Gene3D" id="3.30.565.10">
    <property type="entry name" value="Histidine kinase-like ATPase, C-terminal domain"/>
    <property type="match status" value="1"/>
</dbReference>
<keyword evidence="5 8" id="KW-0067">ATP-binding</keyword>
<dbReference type="SUPFAM" id="SSF69012">
    <property type="entry name" value="alpha-ketoacid dehydrogenase kinase, N-terminal domain"/>
    <property type="match status" value="1"/>
</dbReference>
<reference evidence="10" key="1">
    <citation type="journal article" date="2021" name="Open Biol.">
        <title>Shared evolutionary footprints suggest mitochondrial oxidative damage underlies multiple complex I losses in fungi.</title>
        <authorList>
            <person name="Schikora-Tamarit M.A."/>
            <person name="Marcet-Houben M."/>
            <person name="Nosek J."/>
            <person name="Gabaldon T."/>
        </authorList>
    </citation>
    <scope>NUCLEOTIDE SEQUENCE</scope>
    <source>
        <strain evidence="10">NCAIM Y.01608</strain>
    </source>
</reference>
<dbReference type="InterPro" id="IPR003594">
    <property type="entry name" value="HATPase_dom"/>
</dbReference>
<evidence type="ECO:0000256" key="1">
    <source>
        <dbReference type="ARBA" id="ARBA00006155"/>
    </source>
</evidence>
<dbReference type="PANTHER" id="PTHR11947">
    <property type="entry name" value="PYRUVATE DEHYDROGENASE KINASE"/>
    <property type="match status" value="1"/>
</dbReference>
<keyword evidence="3 8" id="KW-0547">Nucleotide-binding</keyword>
<name>A0A9P8PPJ3_9ASCO</name>
<dbReference type="PROSITE" id="PS50109">
    <property type="entry name" value="HIS_KIN"/>
    <property type="match status" value="1"/>
</dbReference>
<evidence type="ECO:0000256" key="5">
    <source>
        <dbReference type="ARBA" id="ARBA00022840"/>
    </source>
</evidence>
<evidence type="ECO:0000256" key="6">
    <source>
        <dbReference type="ARBA" id="ARBA00023128"/>
    </source>
</evidence>
<evidence type="ECO:0000256" key="3">
    <source>
        <dbReference type="ARBA" id="ARBA00022741"/>
    </source>
</evidence>
<dbReference type="Gene3D" id="1.20.140.20">
    <property type="entry name" value="Alpha-ketoacid/pyruvate dehydrogenase kinase, N-terminal domain"/>
    <property type="match status" value="1"/>
</dbReference>
<dbReference type="SUPFAM" id="SSF55874">
    <property type="entry name" value="ATPase domain of HSP90 chaperone/DNA topoisomerase II/histidine kinase"/>
    <property type="match status" value="1"/>
</dbReference>
<dbReference type="SMART" id="SM00387">
    <property type="entry name" value="HATPase_c"/>
    <property type="match status" value="1"/>
</dbReference>
<comment type="catalytic activity">
    <reaction evidence="7">
        <text>L-seryl-[pyruvate dehydrogenase E1 alpha subunit] + ATP = O-phospho-L-seryl-[pyruvate dehydrogenase E1 alpha subunit] + ADP + H(+)</text>
        <dbReference type="Rhea" id="RHEA:23052"/>
        <dbReference type="Rhea" id="RHEA-COMP:13689"/>
        <dbReference type="Rhea" id="RHEA-COMP:13690"/>
        <dbReference type="ChEBI" id="CHEBI:15378"/>
        <dbReference type="ChEBI" id="CHEBI:29999"/>
        <dbReference type="ChEBI" id="CHEBI:30616"/>
        <dbReference type="ChEBI" id="CHEBI:83421"/>
        <dbReference type="ChEBI" id="CHEBI:456216"/>
        <dbReference type="EC" id="2.7.11.2"/>
    </reaction>
</comment>
<feature type="domain" description="Histidine kinase" evidence="9">
    <location>
        <begin position="310"/>
        <end position="439"/>
    </location>
</feature>
<evidence type="ECO:0000256" key="7">
    <source>
        <dbReference type="ARBA" id="ARBA00048201"/>
    </source>
</evidence>
<keyword evidence="4 8" id="KW-0418">Kinase</keyword>
<sequence>MSSWKLTDSLRREIYKLARVPQTGVSLRQMVQFGPQPSPGSVFHASNFIVEELPIRLSHRVKELEELPSGLNNDPSIQRVRDWYAQSFEELTSLPKPSISDEMRAVLYPSSPEKIAAPGIHAAARPTKFEDDGIVIEQLHARARDETDHAPRRQPTRRAYYVPTPSDVSYTSDVLDYNKLVNQTLVKIKKRHDATVTTIARGVQHWKHKNNFAYLDGSINQFLDRFYMSRIGIRMLIGQTIALYEQSTMNITNDNYVGIICLDTNVMEIAQDAIDAARFACEEHYNIMEAPKVQLWAPEDLNFMYVPGHLVHMLFETLKNSLRATVEHHTSLHPDKDIEDIEFPPVKVVVSEGNEDITIKVSDEGGGIPRSVVPLIWTYFYTSAKKIVEPENGYKPPFMGLGVGLPHSRLYARYFSGDLKLISMEGYGTDVYFHLNRLSSSSEPLQFQRLIQALNQGVRGDFARAVCRDVAVVRQFVLPHSQSRVLGRSADWRAQLAQLQNTEFGRYVVQLVSSRQDEEVDRAVLRLLGTEYEFSHTAATLDVICRYLYDRGRWREVVAMLDIYSQWRKTPAVATYNRAVAAKRQLRHSDEDDFESWVLERLRVQGLVPDADTFLRIFEKLSTLDSRLACLGVMSFKQINVEPLVGPVVAQAAEKLGGTRIGKKFLFPSCLRVHFSKLFLTRMLAHSGPQMALRYLDWTRTPLSARLVAVLVLFFLQRQPCEIWNAVAAINYFRTHYGYRCDSKYDKLLVIKPLYNAARERQLDTRVLKVLYHESFWQDQNGAVHSSVKKSRLEGAVAEPLTESDHAWARDVMDLCWPVDQMGTPLIDEPGQLFLDKSRYLGHNS</sequence>
<organism evidence="10 11">
    <name type="scientific">Ogataea polymorpha</name>
    <dbReference type="NCBI Taxonomy" id="460523"/>
    <lineage>
        <taxon>Eukaryota</taxon>
        <taxon>Fungi</taxon>
        <taxon>Dikarya</taxon>
        <taxon>Ascomycota</taxon>
        <taxon>Saccharomycotina</taxon>
        <taxon>Pichiomycetes</taxon>
        <taxon>Pichiales</taxon>
        <taxon>Pichiaceae</taxon>
        <taxon>Ogataea</taxon>
    </lineage>
</organism>
<comment type="caution">
    <text evidence="10">The sequence shown here is derived from an EMBL/GenBank/DDBJ whole genome shotgun (WGS) entry which is preliminary data.</text>
</comment>
<dbReference type="GO" id="GO:0005759">
    <property type="term" value="C:mitochondrial matrix"/>
    <property type="evidence" value="ECO:0007669"/>
    <property type="project" value="UniProtKB-SubCell"/>
</dbReference>
<evidence type="ECO:0000256" key="4">
    <source>
        <dbReference type="ARBA" id="ARBA00022777"/>
    </source>
</evidence>
<dbReference type="GO" id="GO:0005524">
    <property type="term" value="F:ATP binding"/>
    <property type="evidence" value="ECO:0007669"/>
    <property type="project" value="UniProtKB-UniRule"/>
</dbReference>
<dbReference type="EC" id="2.7.11.-" evidence="8"/>
<gene>
    <name evidence="10" type="ORF">OGATHE_001565</name>
</gene>
<dbReference type="InterPro" id="IPR005467">
    <property type="entry name" value="His_kinase_dom"/>
</dbReference>
<dbReference type="Pfam" id="PF10436">
    <property type="entry name" value="BCDHK_Adom3"/>
    <property type="match status" value="1"/>
</dbReference>
<dbReference type="Pfam" id="PF02518">
    <property type="entry name" value="HATPase_c"/>
    <property type="match status" value="1"/>
</dbReference>
<dbReference type="GO" id="GO:0010906">
    <property type="term" value="P:regulation of glucose metabolic process"/>
    <property type="evidence" value="ECO:0007669"/>
    <property type="project" value="TreeGrafter"/>
</dbReference>
<dbReference type="InterPro" id="IPR036784">
    <property type="entry name" value="AK/P_DHK_N_sf"/>
</dbReference>
<dbReference type="EMBL" id="JAEUBD010000382">
    <property type="protein sequence ID" value="KAH3675225.1"/>
    <property type="molecule type" value="Genomic_DNA"/>
</dbReference>
<dbReference type="GO" id="GO:0004740">
    <property type="term" value="F:pyruvate dehydrogenase (acetyl-transferring) kinase activity"/>
    <property type="evidence" value="ECO:0007669"/>
    <property type="project" value="UniProtKB-EC"/>
</dbReference>
<reference evidence="10" key="2">
    <citation type="submission" date="2021-01" db="EMBL/GenBank/DDBJ databases">
        <authorList>
            <person name="Schikora-Tamarit M.A."/>
        </authorList>
    </citation>
    <scope>NUCLEOTIDE SEQUENCE</scope>
    <source>
        <strain evidence="10">NCAIM Y.01608</strain>
    </source>
</reference>